<accession>A0A420M7Y1</accession>
<evidence type="ECO:0000313" key="1">
    <source>
        <dbReference type="EMBL" id="RKK57114.1"/>
    </source>
</evidence>
<protein>
    <submittedName>
        <fullName evidence="1">Uncharacterized protein</fullName>
    </submittedName>
</protein>
<sequence>MSGLHIWLSFQNMVSIVRKGSGVCTQPSGFFKGCSGGFKCRNLPDSLIQL</sequence>
<dbReference type="Proteomes" id="UP000285084">
    <property type="component" value="Unassembled WGS sequence"/>
</dbReference>
<reference evidence="1 2" key="1">
    <citation type="journal article" date="2018" name="Sci. Rep.">
        <title>Characterisation of pathogen-specific regions and novel effector candidates in Fusarium oxysporum f. sp. cepae.</title>
        <authorList>
            <person name="Armitage A.D."/>
            <person name="Taylor A."/>
            <person name="Sobczyk M.K."/>
            <person name="Baxter L."/>
            <person name="Greenfield B.P."/>
            <person name="Bates H.J."/>
            <person name="Wilson F."/>
            <person name="Jackson A.C."/>
            <person name="Ott S."/>
            <person name="Harrison R.J."/>
            <person name="Clarkson J.P."/>
        </authorList>
    </citation>
    <scope>NUCLEOTIDE SEQUENCE [LARGE SCALE GENOMIC DNA]</scope>
    <source>
        <strain evidence="1 2">Fo_A13</strain>
    </source>
</reference>
<comment type="caution">
    <text evidence="1">The sequence shown here is derived from an EMBL/GenBank/DDBJ whole genome shotgun (WGS) entry which is preliminary data.</text>
</comment>
<gene>
    <name evidence="1" type="ORF">BFJ69_g17578</name>
</gene>
<proteinExistence type="predicted"/>
<dbReference type="EMBL" id="MRCX01000896">
    <property type="protein sequence ID" value="RKK57114.1"/>
    <property type="molecule type" value="Genomic_DNA"/>
</dbReference>
<dbReference type="AlphaFoldDB" id="A0A420M7Y1"/>
<name>A0A420M7Y1_FUSOX</name>
<organism evidence="1 2">
    <name type="scientific">Fusarium oxysporum</name>
    <name type="common">Fusarium vascular wilt</name>
    <dbReference type="NCBI Taxonomy" id="5507"/>
    <lineage>
        <taxon>Eukaryota</taxon>
        <taxon>Fungi</taxon>
        <taxon>Dikarya</taxon>
        <taxon>Ascomycota</taxon>
        <taxon>Pezizomycotina</taxon>
        <taxon>Sordariomycetes</taxon>
        <taxon>Hypocreomycetidae</taxon>
        <taxon>Hypocreales</taxon>
        <taxon>Nectriaceae</taxon>
        <taxon>Fusarium</taxon>
        <taxon>Fusarium oxysporum species complex</taxon>
    </lineage>
</organism>
<evidence type="ECO:0000313" key="2">
    <source>
        <dbReference type="Proteomes" id="UP000285084"/>
    </source>
</evidence>